<evidence type="ECO:0000256" key="2">
    <source>
        <dbReference type="ARBA" id="ARBA00022803"/>
    </source>
</evidence>
<dbReference type="EMBL" id="AUZM01000001">
    <property type="protein sequence ID" value="ERT09942.1"/>
    <property type="molecule type" value="Genomic_DNA"/>
</dbReference>
<dbReference type="SMART" id="SM00028">
    <property type="entry name" value="TPR"/>
    <property type="match status" value="4"/>
</dbReference>
<gene>
    <name evidence="3" type="ORF">M595_0082</name>
</gene>
<dbReference type="Pfam" id="PF13176">
    <property type="entry name" value="TPR_7"/>
    <property type="match status" value="1"/>
</dbReference>
<dbReference type="RefSeq" id="WP_023064004.1">
    <property type="nucleotide sequence ID" value="NZ_AUZM01000001.1"/>
</dbReference>
<dbReference type="GO" id="GO:0009279">
    <property type="term" value="C:cell outer membrane"/>
    <property type="evidence" value="ECO:0007669"/>
    <property type="project" value="TreeGrafter"/>
</dbReference>
<keyword evidence="1" id="KW-0677">Repeat</keyword>
<dbReference type="Proteomes" id="UP000017127">
    <property type="component" value="Unassembled WGS sequence"/>
</dbReference>
<evidence type="ECO:0000313" key="3">
    <source>
        <dbReference type="EMBL" id="ERT09942.1"/>
    </source>
</evidence>
<dbReference type="InterPro" id="IPR050498">
    <property type="entry name" value="Ycf3"/>
</dbReference>
<evidence type="ECO:0000256" key="1">
    <source>
        <dbReference type="ARBA" id="ARBA00022737"/>
    </source>
</evidence>
<dbReference type="PATRIC" id="fig|1348334.3.peg.80"/>
<organism evidence="3 4">
    <name type="scientific">Lyngbya aestuarii BL J</name>
    <dbReference type="NCBI Taxonomy" id="1348334"/>
    <lineage>
        <taxon>Bacteria</taxon>
        <taxon>Bacillati</taxon>
        <taxon>Cyanobacteriota</taxon>
        <taxon>Cyanophyceae</taxon>
        <taxon>Oscillatoriophycideae</taxon>
        <taxon>Oscillatoriales</taxon>
        <taxon>Microcoleaceae</taxon>
        <taxon>Lyngbya</taxon>
    </lineage>
</organism>
<dbReference type="InterPro" id="IPR011990">
    <property type="entry name" value="TPR-like_helical_dom_sf"/>
</dbReference>
<dbReference type="AlphaFoldDB" id="U7QRQ1"/>
<protein>
    <submittedName>
        <fullName evidence="3">TPR repeat family protein</fullName>
    </submittedName>
</protein>
<sequence length="361" mass="40690">MRKTRWRILVFGLLFFLSMVIFPELAEIRHSSAMEVQQQQIQQTKPNFVEQARAFYLAGDYQKAVEMWQKAVAEFTAQNQPLNQAMALSNLSLSYQKLGQWKQAEEAIVQSLNRLGVDPEFSSPTQLRLLAQILSIQGNFYLETGQPEKALSTWTEATEYYTKIGDHHSRTNSQINQAQAMQELGFYPKACQALMNALELSNTTCEWSSESQKKIEAKPVNIQNILAFRQLGEVFRVLGDFPASSQVLLTALEQAKVLQKTEQIGAVYLSLGKTNQAQGNSNFFNQERAAQDFNVALKSYTQAIESATQPLLQTQAKIETVNLLVQTQQWTNLQSLISEITAEVTDVPLSQSGINTQIRLI</sequence>
<comment type="caution">
    <text evidence="3">The sequence shown here is derived from an EMBL/GenBank/DDBJ whole genome shotgun (WGS) entry which is preliminary data.</text>
</comment>
<dbReference type="GO" id="GO:0046813">
    <property type="term" value="P:receptor-mediated virion attachment to host cell"/>
    <property type="evidence" value="ECO:0007669"/>
    <property type="project" value="TreeGrafter"/>
</dbReference>
<dbReference type="InterPro" id="IPR019734">
    <property type="entry name" value="TPR_rpt"/>
</dbReference>
<evidence type="ECO:0000313" key="4">
    <source>
        <dbReference type="Proteomes" id="UP000017127"/>
    </source>
</evidence>
<dbReference type="PANTHER" id="PTHR44858">
    <property type="entry name" value="TETRATRICOPEPTIDE REPEAT PROTEIN 6"/>
    <property type="match status" value="1"/>
</dbReference>
<name>U7QRQ1_9CYAN</name>
<dbReference type="SUPFAM" id="SSF48452">
    <property type="entry name" value="TPR-like"/>
    <property type="match status" value="1"/>
</dbReference>
<reference evidence="3 4" key="1">
    <citation type="journal article" date="2013" name="Front. Microbiol.">
        <title>Comparative genomic analyses of the cyanobacterium, Lyngbya aestuarii BL J, a powerful hydrogen producer.</title>
        <authorList>
            <person name="Kothari A."/>
            <person name="Vaughn M."/>
            <person name="Garcia-Pichel F."/>
        </authorList>
    </citation>
    <scope>NUCLEOTIDE SEQUENCE [LARGE SCALE GENOMIC DNA]</scope>
    <source>
        <strain evidence="3 4">BL J</strain>
    </source>
</reference>
<keyword evidence="4" id="KW-1185">Reference proteome</keyword>
<dbReference type="OrthoDB" id="469876at2"/>
<proteinExistence type="predicted"/>
<dbReference type="Gene3D" id="1.25.40.10">
    <property type="entry name" value="Tetratricopeptide repeat domain"/>
    <property type="match status" value="2"/>
</dbReference>
<accession>U7QRQ1</accession>
<keyword evidence="2" id="KW-0802">TPR repeat</keyword>
<dbReference type="PANTHER" id="PTHR44858:SF1">
    <property type="entry name" value="UDP-N-ACETYLGLUCOSAMINE--PEPTIDE N-ACETYLGLUCOSAMINYLTRANSFERASE SPINDLY-RELATED"/>
    <property type="match status" value="1"/>
</dbReference>